<evidence type="ECO:0000313" key="3">
    <source>
        <dbReference type="EMBL" id="SDG11206.1"/>
    </source>
</evidence>
<organism evidence="3 4">
    <name type="scientific">Chitinophaga filiformis</name>
    <name type="common">Myxococcus filiformis</name>
    <name type="synonym">Flexibacter filiformis</name>
    <dbReference type="NCBI Taxonomy" id="104663"/>
    <lineage>
        <taxon>Bacteria</taxon>
        <taxon>Pseudomonadati</taxon>
        <taxon>Bacteroidota</taxon>
        <taxon>Chitinophagia</taxon>
        <taxon>Chitinophagales</taxon>
        <taxon>Chitinophagaceae</taxon>
        <taxon>Chitinophaga</taxon>
    </lineage>
</organism>
<dbReference type="AlphaFoldDB" id="A0A1G7RKB9"/>
<dbReference type="PANTHER" id="PTHR14969">
    <property type="entry name" value="SPHINGOSINE-1-PHOSPHATE PHOSPHOHYDROLASE"/>
    <property type="match status" value="1"/>
</dbReference>
<dbReference type="InterPro" id="IPR000326">
    <property type="entry name" value="PAP2/HPO"/>
</dbReference>
<feature type="transmembrane region" description="Helical" evidence="1">
    <location>
        <begin position="53"/>
        <end position="72"/>
    </location>
</feature>
<dbReference type="SUPFAM" id="SSF48317">
    <property type="entry name" value="Acid phosphatase/Vanadium-dependent haloperoxidase"/>
    <property type="match status" value="1"/>
</dbReference>
<keyword evidence="1" id="KW-0812">Transmembrane</keyword>
<dbReference type="InterPro" id="IPR036938">
    <property type="entry name" value="PAP2/HPO_sf"/>
</dbReference>
<reference evidence="3 4" key="1">
    <citation type="submission" date="2016-10" db="EMBL/GenBank/DDBJ databases">
        <authorList>
            <person name="de Groot N.N."/>
        </authorList>
    </citation>
    <scope>NUCLEOTIDE SEQUENCE [LARGE SCALE GENOMIC DNA]</scope>
    <source>
        <strain evidence="3 4">DSM 527</strain>
    </source>
</reference>
<keyword evidence="1" id="KW-1133">Transmembrane helix</keyword>
<dbReference type="SMART" id="SM00014">
    <property type="entry name" value="acidPPc"/>
    <property type="match status" value="1"/>
</dbReference>
<dbReference type="PANTHER" id="PTHR14969:SF13">
    <property type="entry name" value="AT30094P"/>
    <property type="match status" value="1"/>
</dbReference>
<dbReference type="Pfam" id="PF01569">
    <property type="entry name" value="PAP2"/>
    <property type="match status" value="1"/>
</dbReference>
<dbReference type="Proteomes" id="UP000199045">
    <property type="component" value="Unassembled WGS sequence"/>
</dbReference>
<dbReference type="STRING" id="104663.SAMN04488121_103503"/>
<dbReference type="Gene3D" id="1.20.144.10">
    <property type="entry name" value="Phosphatidic acid phosphatase type 2/haloperoxidase"/>
    <property type="match status" value="1"/>
</dbReference>
<feature type="transmembrane region" description="Helical" evidence="1">
    <location>
        <begin position="184"/>
        <end position="202"/>
    </location>
</feature>
<protein>
    <submittedName>
        <fullName evidence="3">Membrane-associated phospholipid phosphatase</fullName>
    </submittedName>
</protein>
<dbReference type="CDD" id="cd03394">
    <property type="entry name" value="PAP2_like_5"/>
    <property type="match status" value="1"/>
</dbReference>
<evidence type="ECO:0000256" key="1">
    <source>
        <dbReference type="SAM" id="Phobius"/>
    </source>
</evidence>
<evidence type="ECO:0000259" key="2">
    <source>
        <dbReference type="SMART" id="SM00014"/>
    </source>
</evidence>
<dbReference type="EMBL" id="FNBN01000003">
    <property type="protein sequence ID" value="SDG11206.1"/>
    <property type="molecule type" value="Genomic_DNA"/>
</dbReference>
<feature type="transmembrane region" description="Helical" evidence="1">
    <location>
        <begin position="208"/>
        <end position="230"/>
    </location>
</feature>
<gene>
    <name evidence="3" type="ORF">SAMN04488121_103503</name>
</gene>
<sequence>MCKKTLCLLQLIVMLLPYLSFGQQRDTAITEPQFQQDSFYQYRPEKIKRHYKGLLLVPTTFILYGVASLKVNGLQGLNHEMKEEVYLEGSRRIHKFDNYLQYAPGLLVYGLNIAGIKGKHNFVDRTAIYAMANIFMGSTVTVTKHLTHEQRPDGSNYLSFPSGHTATAFAAAEFMMREYQDVSIWYGVAGYAMAATTGYLRMSNNRHWFGDIVAGAGVGILSTELAYYLYPSVKRVFKSNKTDVANIILPTYQQGSFGLSMVHCFR</sequence>
<keyword evidence="1" id="KW-0472">Membrane</keyword>
<name>A0A1G7RKB9_CHIFI</name>
<accession>A0A1G7RKB9</accession>
<feature type="domain" description="Phosphatidic acid phosphatase type 2/haloperoxidase" evidence="2">
    <location>
        <begin position="126"/>
        <end position="227"/>
    </location>
</feature>
<proteinExistence type="predicted"/>
<evidence type="ECO:0000313" key="4">
    <source>
        <dbReference type="Proteomes" id="UP000199045"/>
    </source>
</evidence>